<dbReference type="VEuPathDB" id="FungiDB:PV07_10003"/>
<evidence type="ECO:0000313" key="2">
    <source>
        <dbReference type="EMBL" id="KIW24276.1"/>
    </source>
</evidence>
<sequence length="511" mass="56180">MAVPSYLLLPLFALACVYLLVNNGLFCRSQTQARGPSSLSADSPALQQFHAWLEAFNTLDRDTLAAYHADHFPYDVASDDVANIDREVGLSRHTGGFLFVQAETPCESEDGDRNGMMRILLREKKRPQYARVAIQVNSTQADHPVTKFEIGPTTTPVRYAPEERKKEYEKALAPLTQEMKRKIVAELCEVVREQYVFPETGDKIISQLQANEIGGDYRGYMDSEDWAKRLTKDMVAVSNDKHIRVIFSTPPPNLGAVDERDPPGLFEALKDINFGFGAPLIEAVGGKKIGIIRIDGFVPLMSMSRKRADDPKIHKAIGDIISHVADTDALLMDLRKNGGGVPETVAYILSYFLDDGPVHLTNFVDRDGVVRESFSTLPASELPSDTDRFGGSKPLFVLTSEHTASGGEEMAYNLQALQRATAIVGTHNTTAGAANPVMRMSSICDEDFGPGWWRVGIPDMQPMNAITKGNWEGVGVKSDVVVERDQDPVDVATRLALKALEAVVEVTVQAN</sequence>
<dbReference type="GeneID" id="27349197"/>
<dbReference type="RefSeq" id="XP_016244492.1">
    <property type="nucleotide sequence ID" value="XM_016397301.1"/>
</dbReference>
<feature type="domain" description="Tail specific protease" evidence="1">
    <location>
        <begin position="262"/>
        <end position="483"/>
    </location>
</feature>
<protein>
    <recommendedName>
        <fullName evidence="1">Tail specific protease domain-containing protein</fullName>
    </recommendedName>
</protein>
<evidence type="ECO:0000313" key="3">
    <source>
        <dbReference type="Proteomes" id="UP000054466"/>
    </source>
</evidence>
<dbReference type="OrthoDB" id="10268064at2759"/>
<reference evidence="2 3" key="1">
    <citation type="submission" date="2015-01" db="EMBL/GenBank/DDBJ databases">
        <title>The Genome Sequence of Cladophialophora immunda CBS83496.</title>
        <authorList>
            <consortium name="The Broad Institute Genomics Platform"/>
            <person name="Cuomo C."/>
            <person name="de Hoog S."/>
            <person name="Gorbushina A."/>
            <person name="Stielow B."/>
            <person name="Teixiera M."/>
            <person name="Abouelleil A."/>
            <person name="Chapman S.B."/>
            <person name="Priest M."/>
            <person name="Young S.K."/>
            <person name="Wortman J."/>
            <person name="Nusbaum C."/>
            <person name="Birren B."/>
        </authorList>
    </citation>
    <scope>NUCLEOTIDE SEQUENCE [LARGE SCALE GENOMIC DNA]</scope>
    <source>
        <strain evidence="2 3">CBS 83496</strain>
    </source>
</reference>
<dbReference type="AlphaFoldDB" id="A0A0D1Z9C8"/>
<dbReference type="GO" id="GO:0008236">
    <property type="term" value="F:serine-type peptidase activity"/>
    <property type="evidence" value="ECO:0007669"/>
    <property type="project" value="InterPro"/>
</dbReference>
<dbReference type="Pfam" id="PF11918">
    <property type="entry name" value="Peptidase_S41_N"/>
    <property type="match status" value="1"/>
</dbReference>
<dbReference type="SUPFAM" id="SSF52096">
    <property type="entry name" value="ClpP/crotonase"/>
    <property type="match status" value="1"/>
</dbReference>
<dbReference type="Gene3D" id="3.30.750.44">
    <property type="match status" value="1"/>
</dbReference>
<dbReference type="PANTHER" id="PTHR11261:SF3">
    <property type="entry name" value="RETINOL-BINDING PROTEIN 3"/>
    <property type="match status" value="1"/>
</dbReference>
<dbReference type="InterPro" id="IPR005151">
    <property type="entry name" value="Tail-specific_protease"/>
</dbReference>
<dbReference type="PANTHER" id="PTHR11261">
    <property type="entry name" value="INTERPHOTORECEPTOR RETINOID-BINDING PROTEIN"/>
    <property type="match status" value="1"/>
</dbReference>
<organism evidence="2 3">
    <name type="scientific">Cladophialophora immunda</name>
    <dbReference type="NCBI Taxonomy" id="569365"/>
    <lineage>
        <taxon>Eukaryota</taxon>
        <taxon>Fungi</taxon>
        <taxon>Dikarya</taxon>
        <taxon>Ascomycota</taxon>
        <taxon>Pezizomycotina</taxon>
        <taxon>Eurotiomycetes</taxon>
        <taxon>Chaetothyriomycetidae</taxon>
        <taxon>Chaetothyriales</taxon>
        <taxon>Herpotrichiellaceae</taxon>
        <taxon>Cladophialophora</taxon>
    </lineage>
</organism>
<dbReference type="CDD" id="cd07563">
    <property type="entry name" value="Peptidase_S41_IRBP"/>
    <property type="match status" value="1"/>
</dbReference>
<accession>A0A0D1Z9C8</accession>
<proteinExistence type="predicted"/>
<gene>
    <name evidence="2" type="ORF">PV07_10003</name>
</gene>
<dbReference type="Proteomes" id="UP000054466">
    <property type="component" value="Unassembled WGS sequence"/>
</dbReference>
<dbReference type="HOGENOM" id="CLU_044498_0_0_1"/>
<evidence type="ECO:0000259" key="1">
    <source>
        <dbReference type="SMART" id="SM00245"/>
    </source>
</evidence>
<dbReference type="EMBL" id="KN847045">
    <property type="protein sequence ID" value="KIW24276.1"/>
    <property type="molecule type" value="Genomic_DNA"/>
</dbReference>
<dbReference type="Pfam" id="PF03572">
    <property type="entry name" value="Peptidase_S41"/>
    <property type="match status" value="1"/>
</dbReference>
<dbReference type="Gene3D" id="3.90.226.10">
    <property type="entry name" value="2-enoyl-CoA Hydratase, Chain A, domain 1"/>
    <property type="match status" value="1"/>
</dbReference>
<dbReference type="GO" id="GO:0006508">
    <property type="term" value="P:proteolysis"/>
    <property type="evidence" value="ECO:0007669"/>
    <property type="project" value="InterPro"/>
</dbReference>
<dbReference type="SMART" id="SM00245">
    <property type="entry name" value="TSPc"/>
    <property type="match status" value="1"/>
</dbReference>
<name>A0A0D1Z9C8_9EURO</name>
<dbReference type="InterPro" id="IPR029045">
    <property type="entry name" value="ClpP/crotonase-like_dom_sf"/>
</dbReference>
<keyword evidence="3" id="KW-1185">Reference proteome</keyword>